<gene>
    <name evidence="1" type="ORF">AB5J58_41910</name>
</gene>
<accession>A0AB39MMM7</accession>
<evidence type="ECO:0008006" key="2">
    <source>
        <dbReference type="Google" id="ProtNLM"/>
    </source>
</evidence>
<sequence length="173" mass="18685">MDTASAFEADLETFLTDMVWTFTTHCGRSAAVVWPRGEDTVVPALIAAHGQHGPARRHLALDFAERLGTLVDHRTRARYRTVAAGDSTEGTPVAADTFLLPLRGAVEARLTPLGTDWPAGVCGLRHRLRAGEVLFLPAGFNCALSTRSQALVLELTLSRREPDQVATDRGSPV</sequence>
<evidence type="ECO:0000313" key="1">
    <source>
        <dbReference type="EMBL" id="XDQ06327.1"/>
    </source>
</evidence>
<protein>
    <recommendedName>
        <fullName evidence="2">JmjC domain-containing protein</fullName>
    </recommendedName>
</protein>
<organism evidence="1">
    <name type="scientific">Streptomyces sp. R08</name>
    <dbReference type="NCBI Taxonomy" id="3238624"/>
    <lineage>
        <taxon>Bacteria</taxon>
        <taxon>Bacillati</taxon>
        <taxon>Actinomycetota</taxon>
        <taxon>Actinomycetes</taxon>
        <taxon>Kitasatosporales</taxon>
        <taxon>Streptomycetaceae</taxon>
        <taxon>Streptomyces</taxon>
    </lineage>
</organism>
<name>A0AB39MMM7_9ACTN</name>
<dbReference type="RefSeq" id="WP_369191301.1">
    <property type="nucleotide sequence ID" value="NZ_CP163431.1"/>
</dbReference>
<dbReference type="AlphaFoldDB" id="A0AB39MMM7"/>
<proteinExistence type="predicted"/>
<reference evidence="1" key="1">
    <citation type="submission" date="2024-07" db="EMBL/GenBank/DDBJ databases">
        <authorList>
            <person name="Yu S.T."/>
        </authorList>
    </citation>
    <scope>NUCLEOTIDE SEQUENCE</scope>
    <source>
        <strain evidence="1">R08</strain>
    </source>
</reference>
<dbReference type="EMBL" id="CP163431">
    <property type="protein sequence ID" value="XDQ06327.1"/>
    <property type="molecule type" value="Genomic_DNA"/>
</dbReference>